<organism evidence="1">
    <name type="scientific">marine metagenome</name>
    <dbReference type="NCBI Taxonomy" id="408172"/>
    <lineage>
        <taxon>unclassified sequences</taxon>
        <taxon>metagenomes</taxon>
        <taxon>ecological metagenomes</taxon>
    </lineage>
</organism>
<reference evidence="1" key="1">
    <citation type="submission" date="2018-05" db="EMBL/GenBank/DDBJ databases">
        <authorList>
            <person name="Lanie J.A."/>
            <person name="Ng W.-L."/>
            <person name="Kazmierczak K.M."/>
            <person name="Andrzejewski T.M."/>
            <person name="Davidsen T.M."/>
            <person name="Wayne K.J."/>
            <person name="Tettelin H."/>
            <person name="Glass J.I."/>
            <person name="Rusch D."/>
            <person name="Podicherti R."/>
            <person name="Tsui H.-C.T."/>
            <person name="Winkler M.E."/>
        </authorList>
    </citation>
    <scope>NUCLEOTIDE SEQUENCE</scope>
</reference>
<gene>
    <name evidence="1" type="ORF">METZ01_LOCUS422691</name>
</gene>
<protein>
    <submittedName>
        <fullName evidence="1">Uncharacterized protein</fullName>
    </submittedName>
</protein>
<accession>A0A382XF83</accession>
<evidence type="ECO:0000313" key="1">
    <source>
        <dbReference type="EMBL" id="SVD69837.1"/>
    </source>
</evidence>
<sequence length="26" mass="2824">MVSHKHTVWPLVAMLAATAYACQVPV</sequence>
<dbReference type="AlphaFoldDB" id="A0A382XF83"/>
<proteinExistence type="predicted"/>
<dbReference type="PROSITE" id="PS51257">
    <property type="entry name" value="PROKAR_LIPOPROTEIN"/>
    <property type="match status" value="1"/>
</dbReference>
<name>A0A382XF83_9ZZZZ</name>
<dbReference type="EMBL" id="UINC01167365">
    <property type="protein sequence ID" value="SVD69837.1"/>
    <property type="molecule type" value="Genomic_DNA"/>
</dbReference>
<feature type="non-terminal residue" evidence="1">
    <location>
        <position position="26"/>
    </location>
</feature>